<reference evidence="4 5" key="1">
    <citation type="submission" date="2016-06" db="EMBL/GenBank/DDBJ databases">
        <title>Complete genome sequence of a deep-branching marine Gamma Proteobacterium Woeseia oceani type strain XK5.</title>
        <authorList>
            <person name="Mu D."/>
            <person name="Du Z."/>
        </authorList>
    </citation>
    <scope>NUCLEOTIDE SEQUENCE [LARGE SCALE GENOMIC DNA]</scope>
    <source>
        <strain evidence="4 5">XK5</strain>
    </source>
</reference>
<evidence type="ECO:0000313" key="5">
    <source>
        <dbReference type="Proteomes" id="UP000092695"/>
    </source>
</evidence>
<feature type="transmembrane region" description="Helical" evidence="2">
    <location>
        <begin position="70"/>
        <end position="91"/>
    </location>
</feature>
<dbReference type="KEGG" id="woc:BA177_09175"/>
<dbReference type="SUPFAM" id="SSF47336">
    <property type="entry name" value="ACP-like"/>
    <property type="match status" value="1"/>
</dbReference>
<dbReference type="PROSITE" id="PS00455">
    <property type="entry name" value="AMP_BINDING"/>
    <property type="match status" value="1"/>
</dbReference>
<feature type="domain" description="Carrier" evidence="3">
    <location>
        <begin position="574"/>
        <end position="647"/>
    </location>
</feature>
<sequence>MTQFSTLSEMLLARRASTHRLNFIDSDNPEHSVSFSELVDSALGCLKSLQDRGFSAGDELVIFTDSNEQFLIAFWAAILGGLIPVPVAVGISDEHRMKLFKILRQLRNPSIFSNDNLQERLRTFATEQKLDDILQLLAERSVSSDELDYTGEGAVHTPTEDDLAFIQYSSGSTSDPKGVCLTHRNLCSNTRDIINSLSLNENERSLSWMPLTHDMGLIGYHVSMITANMNHAIMDTSVFVRRPLLWLQKVSELGSTVLCSPNFGYKHYLKVFERKGPGDIDLSKVRLLLNGAEPISVALCDEFLDALEPHGLRREAMLPVYGLAEATLAVAIPELGNRYSWITVDRHSLRIGKPYVELTGADADSENAVKLVKHGGIVEGCELRIADDADLALPEGYVGHIHLRGPNITGGIFGDKDDTAGIHTPDGWLRTGDCGAMADGQLLITGRHKEIIIVNGQNYLPHDIEEVVATLDDLDIGKVVACGALPANSQVEQLIVFILHRKDAESFATIAEQVRSIVGRQIGIEVDYVLPVSRIPKTTSGKIQRRLLAQEFLDGAFAEQIAAQKKLAPAEPDADEDPLVREILGICAEFSRDKVVGPDDNLFEVGISSLTLTEIMLAVDEKYPGKVDINDLFDYPTIRELAQFLQR</sequence>
<dbReference type="Gene3D" id="3.30.300.30">
    <property type="match status" value="1"/>
</dbReference>
<dbReference type="InterPro" id="IPR009081">
    <property type="entry name" value="PP-bd_ACP"/>
</dbReference>
<dbReference type="Gene3D" id="1.10.1200.10">
    <property type="entry name" value="ACP-like"/>
    <property type="match status" value="1"/>
</dbReference>
<organism evidence="4 5">
    <name type="scientific">Woeseia oceani</name>
    <dbReference type="NCBI Taxonomy" id="1548547"/>
    <lineage>
        <taxon>Bacteria</taxon>
        <taxon>Pseudomonadati</taxon>
        <taxon>Pseudomonadota</taxon>
        <taxon>Gammaproteobacteria</taxon>
        <taxon>Woeseiales</taxon>
        <taxon>Woeseiaceae</taxon>
        <taxon>Woeseia</taxon>
    </lineage>
</organism>
<dbReference type="SUPFAM" id="SSF56801">
    <property type="entry name" value="Acetyl-CoA synthetase-like"/>
    <property type="match status" value="1"/>
</dbReference>
<gene>
    <name evidence="4" type="ORF">BA177_09175</name>
</gene>
<name>A0A193LG56_9GAMM</name>
<dbReference type="Proteomes" id="UP000092695">
    <property type="component" value="Chromosome"/>
</dbReference>
<dbReference type="EMBL" id="CP016268">
    <property type="protein sequence ID" value="ANO51349.1"/>
    <property type="molecule type" value="Genomic_DNA"/>
</dbReference>
<dbReference type="Pfam" id="PF00550">
    <property type="entry name" value="PP-binding"/>
    <property type="match status" value="1"/>
</dbReference>
<keyword evidence="2" id="KW-1133">Transmembrane helix</keyword>
<keyword evidence="5" id="KW-1185">Reference proteome</keyword>
<dbReference type="GO" id="GO:0070566">
    <property type="term" value="F:adenylyltransferase activity"/>
    <property type="evidence" value="ECO:0007669"/>
    <property type="project" value="TreeGrafter"/>
</dbReference>
<keyword evidence="2" id="KW-0472">Membrane</keyword>
<dbReference type="Gene3D" id="3.40.50.12780">
    <property type="entry name" value="N-terminal domain of ligase-like"/>
    <property type="match status" value="1"/>
</dbReference>
<dbReference type="Pfam" id="PF00501">
    <property type="entry name" value="AMP-binding"/>
    <property type="match status" value="1"/>
</dbReference>
<dbReference type="RefSeq" id="WP_068615612.1">
    <property type="nucleotide sequence ID" value="NZ_CP016268.1"/>
</dbReference>
<dbReference type="PROSITE" id="PS50075">
    <property type="entry name" value="CARRIER"/>
    <property type="match status" value="1"/>
</dbReference>
<dbReference type="GO" id="GO:0006633">
    <property type="term" value="P:fatty acid biosynthetic process"/>
    <property type="evidence" value="ECO:0007669"/>
    <property type="project" value="TreeGrafter"/>
</dbReference>
<dbReference type="InterPro" id="IPR000873">
    <property type="entry name" value="AMP-dep_synth/lig_dom"/>
</dbReference>
<keyword evidence="2" id="KW-0812">Transmembrane</keyword>
<dbReference type="OrthoDB" id="5296889at2"/>
<accession>A0A193LG56</accession>
<dbReference type="GO" id="GO:0005886">
    <property type="term" value="C:plasma membrane"/>
    <property type="evidence" value="ECO:0007669"/>
    <property type="project" value="TreeGrafter"/>
</dbReference>
<dbReference type="STRING" id="1548547.BA177_09175"/>
<evidence type="ECO:0000313" key="4">
    <source>
        <dbReference type="EMBL" id="ANO51349.1"/>
    </source>
</evidence>
<dbReference type="InterPro" id="IPR042099">
    <property type="entry name" value="ANL_N_sf"/>
</dbReference>
<evidence type="ECO:0000256" key="1">
    <source>
        <dbReference type="ARBA" id="ARBA00006432"/>
    </source>
</evidence>
<dbReference type="InterPro" id="IPR045851">
    <property type="entry name" value="AMP-bd_C_sf"/>
</dbReference>
<dbReference type="InterPro" id="IPR036736">
    <property type="entry name" value="ACP-like_sf"/>
</dbReference>
<dbReference type="InterPro" id="IPR020845">
    <property type="entry name" value="AMP-binding_CS"/>
</dbReference>
<evidence type="ECO:0000259" key="3">
    <source>
        <dbReference type="PROSITE" id="PS50075"/>
    </source>
</evidence>
<dbReference type="PANTHER" id="PTHR22754:SF32">
    <property type="entry name" value="DISCO-INTERACTING PROTEIN 2"/>
    <property type="match status" value="1"/>
</dbReference>
<comment type="similarity">
    <text evidence="1">Belongs to the ATP-dependent AMP-binding enzyme family.</text>
</comment>
<dbReference type="PANTHER" id="PTHR22754">
    <property type="entry name" value="DISCO-INTERACTING PROTEIN 2 DIP2 -RELATED"/>
    <property type="match status" value="1"/>
</dbReference>
<proteinExistence type="inferred from homology"/>
<protein>
    <recommendedName>
        <fullName evidence="3">Carrier domain-containing protein</fullName>
    </recommendedName>
</protein>
<dbReference type="AlphaFoldDB" id="A0A193LG56"/>
<evidence type="ECO:0000256" key="2">
    <source>
        <dbReference type="SAM" id="Phobius"/>
    </source>
</evidence>